<feature type="non-terminal residue" evidence="1">
    <location>
        <position position="43"/>
    </location>
</feature>
<protein>
    <submittedName>
        <fullName evidence="1">Uncharacterized protein</fullName>
    </submittedName>
</protein>
<dbReference type="AlphaFoldDB" id="A0A0F9B1M4"/>
<name>A0A0F9B1M4_9ZZZZ</name>
<accession>A0A0F9B1M4</accession>
<sequence length="43" mass="4838">MTIATYTPTLSGSDLDELWNKEQLGVVTAFGFGVPEWNFFNKL</sequence>
<reference evidence="1" key="1">
    <citation type="journal article" date="2015" name="Nature">
        <title>Complex archaea that bridge the gap between prokaryotes and eukaryotes.</title>
        <authorList>
            <person name="Spang A."/>
            <person name="Saw J.H."/>
            <person name="Jorgensen S.L."/>
            <person name="Zaremba-Niedzwiedzka K."/>
            <person name="Martijn J."/>
            <person name="Lind A.E."/>
            <person name="van Eijk R."/>
            <person name="Schleper C."/>
            <person name="Guy L."/>
            <person name="Ettema T.J."/>
        </authorList>
    </citation>
    <scope>NUCLEOTIDE SEQUENCE</scope>
</reference>
<comment type="caution">
    <text evidence="1">The sequence shown here is derived from an EMBL/GenBank/DDBJ whole genome shotgun (WGS) entry which is preliminary data.</text>
</comment>
<evidence type="ECO:0000313" key="1">
    <source>
        <dbReference type="EMBL" id="KKK78441.1"/>
    </source>
</evidence>
<gene>
    <name evidence="1" type="ORF">LCGC14_2843530</name>
</gene>
<proteinExistence type="predicted"/>
<dbReference type="EMBL" id="LAZR01054491">
    <property type="protein sequence ID" value="KKK78441.1"/>
    <property type="molecule type" value="Genomic_DNA"/>
</dbReference>
<organism evidence="1">
    <name type="scientific">marine sediment metagenome</name>
    <dbReference type="NCBI Taxonomy" id="412755"/>
    <lineage>
        <taxon>unclassified sequences</taxon>
        <taxon>metagenomes</taxon>
        <taxon>ecological metagenomes</taxon>
    </lineage>
</organism>